<dbReference type="Proteomes" id="UP000033054">
    <property type="component" value="Chromosome"/>
</dbReference>
<protein>
    <submittedName>
        <fullName evidence="3">ATPase</fullName>
    </submittedName>
</protein>
<feature type="domain" description="Activator of Hsp90 ATPase homologue 1/2-like C-terminal" evidence="2">
    <location>
        <begin position="36"/>
        <end position="133"/>
    </location>
</feature>
<evidence type="ECO:0000313" key="4">
    <source>
        <dbReference type="Proteomes" id="UP000033054"/>
    </source>
</evidence>
<organism evidence="3 4">
    <name type="scientific">Spirosoma radiotolerans</name>
    <dbReference type="NCBI Taxonomy" id="1379870"/>
    <lineage>
        <taxon>Bacteria</taxon>
        <taxon>Pseudomonadati</taxon>
        <taxon>Bacteroidota</taxon>
        <taxon>Cytophagia</taxon>
        <taxon>Cytophagales</taxon>
        <taxon>Cytophagaceae</taxon>
        <taxon>Spirosoma</taxon>
    </lineage>
</organism>
<reference evidence="3 4" key="1">
    <citation type="journal article" date="2014" name="Curr. Microbiol.">
        <title>Spirosoma radiotolerans sp. nov., a gamma-radiation-resistant bacterium isolated from gamma ray-irradiated soil.</title>
        <authorList>
            <person name="Lee J.J."/>
            <person name="Srinivasan S."/>
            <person name="Lim S."/>
            <person name="Joe M."/>
            <person name="Im S."/>
            <person name="Bae S.I."/>
            <person name="Park K.R."/>
            <person name="Han J.H."/>
            <person name="Park S.H."/>
            <person name="Joo B.M."/>
            <person name="Park S.J."/>
            <person name="Kim M.K."/>
        </authorList>
    </citation>
    <scope>NUCLEOTIDE SEQUENCE [LARGE SCALE GENOMIC DNA]</scope>
    <source>
        <strain evidence="3 4">DG5A</strain>
    </source>
</reference>
<dbReference type="EMBL" id="CP010429">
    <property type="protein sequence ID" value="AKD53898.1"/>
    <property type="molecule type" value="Genomic_DNA"/>
</dbReference>
<sequence length="146" mass="16716">MNEPDYSAKLTVDAAPHQVFEHIRNVSAWWTDDLTGSSQKLTDEFTVHFDDIHVSTQKVVELVPDQKMVWLVTDSRLTFVEHEHEWTNTRISFELSVLGHKTQLQFTHFGLVPSNQCYNGCSKGWDYYVKGSLFKLLTEGKGTPGL</sequence>
<gene>
    <name evidence="3" type="ORF">SD10_02245</name>
</gene>
<dbReference type="Gene3D" id="3.30.530.20">
    <property type="match status" value="1"/>
</dbReference>
<evidence type="ECO:0000256" key="1">
    <source>
        <dbReference type="ARBA" id="ARBA00006817"/>
    </source>
</evidence>
<dbReference type="STRING" id="1379870.SD10_02245"/>
<dbReference type="OrthoDB" id="287565at2"/>
<dbReference type="HOGENOM" id="CLU_137245_0_0_10"/>
<evidence type="ECO:0000313" key="3">
    <source>
        <dbReference type="EMBL" id="AKD53898.1"/>
    </source>
</evidence>
<comment type="similarity">
    <text evidence="1">Belongs to the AHA1 family.</text>
</comment>
<dbReference type="RefSeq" id="WP_046375493.1">
    <property type="nucleotide sequence ID" value="NZ_CP010429.1"/>
</dbReference>
<accession>A0A0E3ZRR1</accession>
<keyword evidence="4" id="KW-1185">Reference proteome</keyword>
<dbReference type="SUPFAM" id="SSF55961">
    <property type="entry name" value="Bet v1-like"/>
    <property type="match status" value="1"/>
</dbReference>
<dbReference type="InterPro" id="IPR013538">
    <property type="entry name" value="ASHA1/2-like_C"/>
</dbReference>
<dbReference type="PATRIC" id="fig|1379870.5.peg.501"/>
<dbReference type="Pfam" id="PF08327">
    <property type="entry name" value="AHSA1"/>
    <property type="match status" value="1"/>
</dbReference>
<dbReference type="AlphaFoldDB" id="A0A0E3ZRR1"/>
<name>A0A0E3ZRR1_9BACT</name>
<evidence type="ECO:0000259" key="2">
    <source>
        <dbReference type="Pfam" id="PF08327"/>
    </source>
</evidence>
<dbReference type="KEGG" id="srd:SD10_02245"/>
<dbReference type="InterPro" id="IPR023393">
    <property type="entry name" value="START-like_dom_sf"/>
</dbReference>
<proteinExistence type="inferred from homology"/>